<proteinExistence type="predicted"/>
<dbReference type="Proteomes" id="UP000240883">
    <property type="component" value="Unassembled WGS sequence"/>
</dbReference>
<dbReference type="EMBL" id="KZ678128">
    <property type="protein sequence ID" value="PSN74236.1"/>
    <property type="molecule type" value="Genomic_DNA"/>
</dbReference>
<protein>
    <submittedName>
        <fullName evidence="2">Uncharacterized protein</fullName>
    </submittedName>
</protein>
<reference evidence="2 3" key="1">
    <citation type="journal article" date="2018" name="Front. Microbiol.">
        <title>Genome-Wide Analysis of Corynespora cassiicola Leaf Fall Disease Putative Effectors.</title>
        <authorList>
            <person name="Lopez D."/>
            <person name="Ribeiro S."/>
            <person name="Label P."/>
            <person name="Fumanal B."/>
            <person name="Venisse J.S."/>
            <person name="Kohler A."/>
            <person name="de Oliveira R.R."/>
            <person name="Labutti K."/>
            <person name="Lipzen A."/>
            <person name="Lail K."/>
            <person name="Bauer D."/>
            <person name="Ohm R.A."/>
            <person name="Barry K.W."/>
            <person name="Spatafora J."/>
            <person name="Grigoriev I.V."/>
            <person name="Martin F.M."/>
            <person name="Pujade-Renaud V."/>
        </authorList>
    </citation>
    <scope>NUCLEOTIDE SEQUENCE [LARGE SCALE GENOMIC DNA]</scope>
    <source>
        <strain evidence="2 3">Philippines</strain>
    </source>
</reference>
<accession>A0A2T2P9J5</accession>
<dbReference type="AlphaFoldDB" id="A0A2T2P9J5"/>
<evidence type="ECO:0000256" key="1">
    <source>
        <dbReference type="SAM" id="MobiDB-lite"/>
    </source>
</evidence>
<gene>
    <name evidence="2" type="ORF">BS50DRAFT_539354</name>
</gene>
<sequence>MGIIFSTARTILNSLLPFTNASTPLVQDLVHTAILAISLYYAPQITEYYNTNRTQNAIPDEIQDPQDDFAAATEDIPLAEDLVLQDTDNEDLEPPPLAPTPPPGFQQHHEPPPENPIWREANAEQMPFDEPGPAERPRPTPANRVVGTKKAKSLARKDQRRAYHEFHRQEAEMRRLREAEGKDEREAAAAAEKARRAEVEREIAEREREARERKKEEERKELEREQQKRERAVAKARAELENTGAVNLVDIAIEEDKDRVWIERLVRASGILSQLSKNGAHIIITGEGWLVRVDAELMRDAYAAAVSFGQVNGGNVDFADFGGILEDAVKARAIIS</sequence>
<evidence type="ECO:0000313" key="3">
    <source>
        <dbReference type="Proteomes" id="UP000240883"/>
    </source>
</evidence>
<dbReference type="OrthoDB" id="5397628at2759"/>
<feature type="compositionally biased region" description="Basic and acidic residues" evidence="1">
    <location>
        <begin position="155"/>
        <end position="228"/>
    </location>
</feature>
<evidence type="ECO:0000313" key="2">
    <source>
        <dbReference type="EMBL" id="PSN74236.1"/>
    </source>
</evidence>
<organism evidence="2 3">
    <name type="scientific">Corynespora cassiicola Philippines</name>
    <dbReference type="NCBI Taxonomy" id="1448308"/>
    <lineage>
        <taxon>Eukaryota</taxon>
        <taxon>Fungi</taxon>
        <taxon>Dikarya</taxon>
        <taxon>Ascomycota</taxon>
        <taxon>Pezizomycotina</taxon>
        <taxon>Dothideomycetes</taxon>
        <taxon>Pleosporomycetidae</taxon>
        <taxon>Pleosporales</taxon>
        <taxon>Corynesporascaceae</taxon>
        <taxon>Corynespora</taxon>
    </lineage>
</organism>
<keyword evidence="3" id="KW-1185">Reference proteome</keyword>
<feature type="region of interest" description="Disordered" evidence="1">
    <location>
        <begin position="88"/>
        <end position="228"/>
    </location>
</feature>
<feature type="compositionally biased region" description="Pro residues" evidence="1">
    <location>
        <begin position="94"/>
        <end position="104"/>
    </location>
</feature>
<name>A0A2T2P9J5_CORCC</name>